<dbReference type="Proteomes" id="UP000232122">
    <property type="component" value="Unassembled WGS sequence"/>
</dbReference>
<reference evidence="1 3" key="2">
    <citation type="journal article" date="2018" name="Microb. Genom.">
        <title>Deciphering the unexplored Leptospira diversity from soils uncovers genomic evolution to virulence.</title>
        <authorList>
            <person name="Thibeaux R."/>
            <person name="Iraola G."/>
            <person name="Ferres I."/>
            <person name="Bierque E."/>
            <person name="Girault D."/>
            <person name="Soupe-Gilbert M.E."/>
            <person name="Picardeau M."/>
            <person name="Goarant C."/>
        </authorList>
    </citation>
    <scope>NUCLEOTIDE SEQUENCE [LARGE SCALE GENOMIC DNA]</scope>
    <source>
        <strain evidence="1 3">ATI7-C-A5</strain>
    </source>
</reference>
<sequence length="205" mass="23756">MMKIDPRVILCLLLFEGCSVFVIGGFPPTMRNEPGLAEREIAYELIGWQDDSDKKMASEILKTLHLSGAFSKISVHTKSESDIKIQIILEKSSAFSLLFGEQHRPVSWMIEQEPGNFSLYLLNRILSVQTFLLIPIRQKYEDRILFKVWRKNEKLREYSYPLGKNQYIGWVSLGLIFFDDSGEIPKLYSDFTKDFVRNITKPDPL</sequence>
<name>A0A2N0BEJ4_9LEPT</name>
<reference evidence="2" key="1">
    <citation type="submission" date="2017-07" db="EMBL/GenBank/DDBJ databases">
        <title>Leptospira spp. isolated from tropical soils.</title>
        <authorList>
            <person name="Thibeaux R."/>
            <person name="Iraola G."/>
            <person name="Ferres I."/>
            <person name="Bierque E."/>
            <person name="Girault D."/>
            <person name="Soupe-Gilbert M.-E."/>
            <person name="Picardeau M."/>
            <person name="Goarant C."/>
        </authorList>
    </citation>
    <scope>NUCLEOTIDE SEQUENCE [LARGE SCALE GENOMIC DNA]</scope>
    <source>
        <strain evidence="2">ATI7-C-A5</strain>
    </source>
</reference>
<gene>
    <name evidence="1" type="ORF">CH379_001605</name>
    <name evidence="2" type="ORF">CH379_00390</name>
</gene>
<dbReference type="EMBL" id="NPEF01000002">
    <property type="protein sequence ID" value="PJZ94871.1"/>
    <property type="molecule type" value="Genomic_DNA"/>
</dbReference>
<evidence type="ECO:0000313" key="1">
    <source>
        <dbReference type="EMBL" id="MDV6234325.1"/>
    </source>
</evidence>
<keyword evidence="3" id="KW-1185">Reference proteome</keyword>
<evidence type="ECO:0000313" key="2">
    <source>
        <dbReference type="EMBL" id="PJZ94871.1"/>
    </source>
</evidence>
<reference evidence="1" key="3">
    <citation type="submission" date="2023-10" db="EMBL/GenBank/DDBJ databases">
        <authorList>
            <person name="Picardeau M."/>
            <person name="Thibeaux R."/>
        </authorList>
    </citation>
    <scope>NUCLEOTIDE SEQUENCE</scope>
    <source>
        <strain evidence="1">ATI7-C-A5</strain>
    </source>
</reference>
<dbReference type="EMBL" id="NPEF02000001">
    <property type="protein sequence ID" value="MDV6234325.1"/>
    <property type="molecule type" value="Genomic_DNA"/>
</dbReference>
<comment type="caution">
    <text evidence="2">The sequence shown here is derived from an EMBL/GenBank/DDBJ whole genome shotgun (WGS) entry which is preliminary data.</text>
</comment>
<organism evidence="2">
    <name type="scientific">Leptospira ellisii</name>
    <dbReference type="NCBI Taxonomy" id="2023197"/>
    <lineage>
        <taxon>Bacteria</taxon>
        <taxon>Pseudomonadati</taxon>
        <taxon>Spirochaetota</taxon>
        <taxon>Spirochaetia</taxon>
        <taxon>Leptospirales</taxon>
        <taxon>Leptospiraceae</taxon>
        <taxon>Leptospira</taxon>
    </lineage>
</organism>
<dbReference type="RefSeq" id="WP_100746851.1">
    <property type="nucleotide sequence ID" value="NZ_NPEF02000001.1"/>
</dbReference>
<proteinExistence type="predicted"/>
<dbReference type="OrthoDB" id="339340at2"/>
<protein>
    <submittedName>
        <fullName evidence="2">Uncharacterized protein</fullName>
    </submittedName>
</protein>
<dbReference type="AlphaFoldDB" id="A0A2N0BEJ4"/>
<evidence type="ECO:0000313" key="3">
    <source>
        <dbReference type="Proteomes" id="UP000232122"/>
    </source>
</evidence>
<accession>A0A2N0BEJ4</accession>